<evidence type="ECO:0000313" key="2">
    <source>
        <dbReference type="Ensembl" id="ENSSSCP00040040734.1"/>
    </source>
</evidence>
<organism evidence="2 3">
    <name type="scientific">Sus scrofa</name>
    <name type="common">Pig</name>
    <dbReference type="NCBI Taxonomy" id="9823"/>
    <lineage>
        <taxon>Eukaryota</taxon>
        <taxon>Metazoa</taxon>
        <taxon>Chordata</taxon>
        <taxon>Craniata</taxon>
        <taxon>Vertebrata</taxon>
        <taxon>Euteleostomi</taxon>
        <taxon>Mammalia</taxon>
        <taxon>Eutheria</taxon>
        <taxon>Laurasiatheria</taxon>
        <taxon>Artiodactyla</taxon>
        <taxon>Suina</taxon>
        <taxon>Suidae</taxon>
        <taxon>Sus</taxon>
    </lineage>
</organism>
<sequence length="92" mass="9651">MATLFGTLGSSLGRSSLGQLGGSVASLTGHILNATKVVLGKGSEPNLSCFRGENSGKQQSEERKLPHDGCTCCQRSRPGQTSRGKYKTLHST</sequence>
<dbReference type="Ensembl" id="ENSSSCT00040092297.1">
    <property type="protein sequence ID" value="ENSSSCP00040040734.1"/>
    <property type="gene ID" value="ENSSSCG00040067495.1"/>
</dbReference>
<reference evidence="2" key="1">
    <citation type="submission" date="2025-08" db="UniProtKB">
        <authorList>
            <consortium name="Ensembl"/>
        </authorList>
    </citation>
    <scope>IDENTIFICATION</scope>
</reference>
<name>A0A8D1FTQ0_PIG</name>
<feature type="region of interest" description="Disordered" evidence="1">
    <location>
        <begin position="50"/>
        <end position="92"/>
    </location>
</feature>
<evidence type="ECO:0000256" key="1">
    <source>
        <dbReference type="SAM" id="MobiDB-lite"/>
    </source>
</evidence>
<protein>
    <submittedName>
        <fullName evidence="2">Uncharacterized protein</fullName>
    </submittedName>
</protein>
<dbReference type="AlphaFoldDB" id="A0A8D1FTQ0"/>
<accession>A0A8D1FTQ0</accession>
<evidence type="ECO:0000313" key="3">
    <source>
        <dbReference type="Proteomes" id="UP000694722"/>
    </source>
</evidence>
<proteinExistence type="predicted"/>
<dbReference type="Proteomes" id="UP000694722">
    <property type="component" value="Unplaced"/>
</dbReference>